<feature type="compositionally biased region" description="Basic residues" evidence="1">
    <location>
        <begin position="117"/>
        <end position="126"/>
    </location>
</feature>
<evidence type="ECO:0000313" key="2">
    <source>
        <dbReference type="EMBL" id="GAG54930.1"/>
    </source>
</evidence>
<proteinExistence type="predicted"/>
<sequence length="126" mass="13996">MDANGKMEHVSGILEQAAAALRQSDELLMREWCHDYPNLRGLILGATVGDVKWPAGSLTLRRDGYEILLQATCPEYGLQVTLRDIELSSLLERLEGHLDCGTTPWGPTYKERQKEKSRLRKGGGGS</sequence>
<evidence type="ECO:0000256" key="1">
    <source>
        <dbReference type="SAM" id="MobiDB-lite"/>
    </source>
</evidence>
<feature type="region of interest" description="Disordered" evidence="1">
    <location>
        <begin position="101"/>
        <end position="126"/>
    </location>
</feature>
<organism evidence="2">
    <name type="scientific">marine sediment metagenome</name>
    <dbReference type="NCBI Taxonomy" id="412755"/>
    <lineage>
        <taxon>unclassified sequences</taxon>
        <taxon>metagenomes</taxon>
        <taxon>ecological metagenomes</taxon>
    </lineage>
</organism>
<protein>
    <submittedName>
        <fullName evidence="2">Uncharacterized protein</fullName>
    </submittedName>
</protein>
<comment type="caution">
    <text evidence="2">The sequence shown here is derived from an EMBL/GenBank/DDBJ whole genome shotgun (WGS) entry which is preliminary data.</text>
</comment>
<dbReference type="EMBL" id="BART01007212">
    <property type="protein sequence ID" value="GAG54930.1"/>
    <property type="molecule type" value="Genomic_DNA"/>
</dbReference>
<dbReference type="AlphaFoldDB" id="X0YGB2"/>
<accession>X0YGB2</accession>
<gene>
    <name evidence="2" type="ORF">S01H4_16441</name>
</gene>
<reference evidence="2" key="1">
    <citation type="journal article" date="2014" name="Front. Microbiol.">
        <title>High frequency of phylogenetically diverse reductive dehalogenase-homologous genes in deep subseafloor sedimentary metagenomes.</title>
        <authorList>
            <person name="Kawai M."/>
            <person name="Futagami T."/>
            <person name="Toyoda A."/>
            <person name="Takaki Y."/>
            <person name="Nishi S."/>
            <person name="Hori S."/>
            <person name="Arai W."/>
            <person name="Tsubouchi T."/>
            <person name="Morono Y."/>
            <person name="Uchiyama I."/>
            <person name="Ito T."/>
            <person name="Fujiyama A."/>
            <person name="Inagaki F."/>
            <person name="Takami H."/>
        </authorList>
    </citation>
    <scope>NUCLEOTIDE SEQUENCE</scope>
    <source>
        <strain evidence="2">Expedition CK06-06</strain>
    </source>
</reference>
<name>X0YGB2_9ZZZZ</name>